<accession>A0AA41X8V7</accession>
<dbReference type="RefSeq" id="WP_254760863.1">
    <property type="nucleotide sequence ID" value="NZ_JANCLT010000016.1"/>
</dbReference>
<dbReference type="Proteomes" id="UP001156102">
    <property type="component" value="Unassembled WGS sequence"/>
</dbReference>
<proteinExistence type="predicted"/>
<evidence type="ECO:0000313" key="2">
    <source>
        <dbReference type="Proteomes" id="UP001156102"/>
    </source>
</evidence>
<protein>
    <submittedName>
        <fullName evidence="1">Uncharacterized protein</fullName>
    </submittedName>
</protein>
<sequence>MNVQVHTYSQPKEWKRHPVYASFPGAIHICATNNQESGIRSCYGGELQHVYSFRKFIKALYASWYSPETTFQQFLRLSRIIAGFGQLQPELRRSFRANAMEVLDTIRFFTQANVWPHHLRDSWLKTEKERAFQAVWAKFAEEDEAVREHYEKLEKAISRDDLQQAIRALRGGNVSLDEDIHLVLHGFYFVTPEQQIVLEILRKQGLRITFFQYYDGRYAETFDFIKAFVTDRFGWPSPEQWVYDAVANQAGTGIADTFLSAYEKRPVQPLAAKKEVTAYPSFFDFLHDVILPHFPIGGGEQRPVNIIAPNEKQLNELLLSYYPELNHKKRNFLSYPIGRFLVGLHEIYNNGQLHMTEENLSELFSSGWLYDEFTREHAQDYTYDLQQLFPYLQGCGELSTWVSRLEQLIVQGLGMEKAFPAGRENRIVRSMRSPFAKIGHFAVPLDRVKQVKRFMEMIHSMAHSLFEKSDSSNIHLHFKRLQGILRKHGKGVALIANENEKLLIQELGQKLQYIQDDSEFLYTDLQTALHFYLSGKLDDRDEEHITSFIEIDGEMFKPQDHTIYLTGLDEQSLPLGAQGVPWPLQAETFEKLSEEHVALELHTIRSRANKLISRYLFFIALNLPQEQLRLSWIKNMVNQENLQPALYIKQLGLEVKSEPDSSRHTEAAYMPYDFSEEESSKEDKVEAMKTLAFEDFLAEYVQCPRRFYYSYLTEEYPVFSSDFMHQFLFSEIVKVAGQGSGARFEKVLKEMGQLFPQWLPFKRYVAAKTSFTYVPRQLGKKTEVDDAHAYTETRKNFQFPGMKKVARDKLFGDTKAAFPDVVREILLGEQTEMRANPGYECRFCPHVSYCSEAVQAVDLGKEDN</sequence>
<evidence type="ECO:0000313" key="1">
    <source>
        <dbReference type="EMBL" id="MCP8970937.1"/>
    </source>
</evidence>
<keyword evidence="2" id="KW-1185">Reference proteome</keyword>
<dbReference type="AlphaFoldDB" id="A0AA41X8V7"/>
<dbReference type="EMBL" id="JANCLT010000016">
    <property type="protein sequence ID" value="MCP8970937.1"/>
    <property type="molecule type" value="Genomic_DNA"/>
</dbReference>
<comment type="caution">
    <text evidence="1">The sequence shown here is derived from an EMBL/GenBank/DDBJ whole genome shotgun (WGS) entry which is preliminary data.</text>
</comment>
<organism evidence="1 2">
    <name type="scientific">Ectobacillus ponti</name>
    <dbReference type="NCBI Taxonomy" id="2961894"/>
    <lineage>
        <taxon>Bacteria</taxon>
        <taxon>Bacillati</taxon>
        <taxon>Bacillota</taxon>
        <taxon>Bacilli</taxon>
        <taxon>Bacillales</taxon>
        <taxon>Bacillaceae</taxon>
        <taxon>Ectobacillus</taxon>
    </lineage>
</organism>
<name>A0AA41X8V7_9BACI</name>
<reference evidence="1" key="1">
    <citation type="submission" date="2022-07" db="EMBL/GenBank/DDBJ databases">
        <authorList>
            <person name="Li W.-J."/>
            <person name="Deng Q.-Q."/>
        </authorList>
    </citation>
    <scope>NUCLEOTIDE SEQUENCE</scope>
    <source>
        <strain evidence="1">SYSU M60031</strain>
    </source>
</reference>
<gene>
    <name evidence="1" type="ORF">NK662_20665</name>
</gene>